<dbReference type="AlphaFoldDB" id="A0A927WNG9"/>
<sequence>MNYLIDTNVFFDVLRQGEGSTEDSFEFGLKEAQKGECYISYITQIEIISVIGKYARGGTNDWQQCKRQIELEDGNFGMCSNRCRVEAPRKKWPSKRIGALRKLLKDILAGESDVLSVKVLDINKNVLQEASSFIERAVRFRFGSLDAIIAGTAKSYKDLDLYVVTKDKGFRAALFVTGIPLYKEDNKETINGMA</sequence>
<dbReference type="Pfam" id="PF01850">
    <property type="entry name" value="PIN"/>
    <property type="match status" value="1"/>
</dbReference>
<name>A0A927WNG9_SELRU</name>
<dbReference type="Gene3D" id="3.40.50.1010">
    <property type="entry name" value="5'-nuclease"/>
    <property type="match status" value="1"/>
</dbReference>
<evidence type="ECO:0000259" key="1">
    <source>
        <dbReference type="Pfam" id="PF01850"/>
    </source>
</evidence>
<dbReference type="SUPFAM" id="SSF88723">
    <property type="entry name" value="PIN domain-like"/>
    <property type="match status" value="1"/>
</dbReference>
<dbReference type="Proteomes" id="UP000772151">
    <property type="component" value="Unassembled WGS sequence"/>
</dbReference>
<organism evidence="2 3">
    <name type="scientific">Selenomonas ruminantium</name>
    <dbReference type="NCBI Taxonomy" id="971"/>
    <lineage>
        <taxon>Bacteria</taxon>
        <taxon>Bacillati</taxon>
        <taxon>Bacillota</taxon>
        <taxon>Negativicutes</taxon>
        <taxon>Selenomonadales</taxon>
        <taxon>Selenomonadaceae</taxon>
        <taxon>Selenomonas</taxon>
    </lineage>
</organism>
<dbReference type="InterPro" id="IPR029060">
    <property type="entry name" value="PIN-like_dom_sf"/>
</dbReference>
<feature type="domain" description="PIN" evidence="1">
    <location>
        <begin position="3"/>
        <end position="172"/>
    </location>
</feature>
<comment type="caution">
    <text evidence="2">The sequence shown here is derived from an EMBL/GenBank/DDBJ whole genome shotgun (WGS) entry which is preliminary data.</text>
</comment>
<dbReference type="RefSeq" id="WP_303669611.1">
    <property type="nucleotide sequence ID" value="NZ_SVCA01000007.1"/>
</dbReference>
<evidence type="ECO:0000313" key="3">
    <source>
        <dbReference type="Proteomes" id="UP000772151"/>
    </source>
</evidence>
<evidence type="ECO:0000313" key="2">
    <source>
        <dbReference type="EMBL" id="MBE6085510.1"/>
    </source>
</evidence>
<accession>A0A927WNG9</accession>
<gene>
    <name evidence="2" type="ORF">E7203_08695</name>
</gene>
<protein>
    <submittedName>
        <fullName evidence="2">Type II toxin-antitoxin system VapC family toxin</fullName>
    </submittedName>
</protein>
<proteinExistence type="predicted"/>
<dbReference type="EMBL" id="SVCA01000007">
    <property type="protein sequence ID" value="MBE6085510.1"/>
    <property type="molecule type" value="Genomic_DNA"/>
</dbReference>
<reference evidence="2" key="1">
    <citation type="submission" date="2019-04" db="EMBL/GenBank/DDBJ databases">
        <title>Evolution of Biomass-Degrading Anaerobic Consortia Revealed by Metagenomics.</title>
        <authorList>
            <person name="Peng X."/>
        </authorList>
    </citation>
    <scope>NUCLEOTIDE SEQUENCE</scope>
    <source>
        <strain evidence="2">SIG242</strain>
    </source>
</reference>
<dbReference type="InterPro" id="IPR002716">
    <property type="entry name" value="PIN_dom"/>
</dbReference>